<evidence type="ECO:0000256" key="3">
    <source>
        <dbReference type="ARBA" id="ARBA00022723"/>
    </source>
</evidence>
<dbReference type="STRING" id="87626.PTD2_03276"/>
<protein>
    <submittedName>
        <fullName evidence="8">Di-haem cytochrome c peroxidase</fullName>
    </submittedName>
</protein>
<evidence type="ECO:0000256" key="1">
    <source>
        <dbReference type="ARBA" id="ARBA00004196"/>
    </source>
</evidence>
<keyword evidence="2 6" id="KW-0349">Heme</keyword>
<dbReference type="Proteomes" id="UP000006201">
    <property type="component" value="Unassembled WGS sequence"/>
</dbReference>
<dbReference type="InterPro" id="IPR036909">
    <property type="entry name" value="Cyt_c-like_dom_sf"/>
</dbReference>
<dbReference type="GO" id="GO:0030313">
    <property type="term" value="C:cell envelope"/>
    <property type="evidence" value="ECO:0007669"/>
    <property type="project" value="UniProtKB-SubCell"/>
</dbReference>
<comment type="caution">
    <text evidence="8">The sequence shown here is derived from an EMBL/GenBank/DDBJ whole genome shotgun (WGS) entry which is preliminary data.</text>
</comment>
<dbReference type="InterPro" id="IPR009056">
    <property type="entry name" value="Cyt_c-like_dom"/>
</dbReference>
<evidence type="ECO:0000256" key="2">
    <source>
        <dbReference type="ARBA" id="ARBA00022617"/>
    </source>
</evidence>
<dbReference type="Gene3D" id="1.10.760.10">
    <property type="entry name" value="Cytochrome c-like domain"/>
    <property type="match status" value="2"/>
</dbReference>
<dbReference type="GO" id="GO:0004130">
    <property type="term" value="F:cytochrome-c peroxidase activity"/>
    <property type="evidence" value="ECO:0007669"/>
    <property type="project" value="TreeGrafter"/>
</dbReference>
<proteinExistence type="predicted"/>
<dbReference type="eggNOG" id="COG1858">
    <property type="taxonomic scope" value="Bacteria"/>
</dbReference>
<dbReference type="Pfam" id="PF03150">
    <property type="entry name" value="CCP_MauG"/>
    <property type="match status" value="1"/>
</dbReference>
<evidence type="ECO:0000256" key="4">
    <source>
        <dbReference type="ARBA" id="ARBA00023002"/>
    </source>
</evidence>
<dbReference type="InterPro" id="IPR051395">
    <property type="entry name" value="Cytochrome_c_Peroxidase/MauG"/>
</dbReference>
<evidence type="ECO:0000259" key="7">
    <source>
        <dbReference type="PROSITE" id="PS51007"/>
    </source>
</evidence>
<comment type="subcellular location">
    <subcellularLocation>
        <location evidence="1">Cell envelope</location>
    </subcellularLocation>
</comment>
<dbReference type="SUPFAM" id="SSF46626">
    <property type="entry name" value="Cytochrome c"/>
    <property type="match status" value="2"/>
</dbReference>
<reference evidence="8 9" key="1">
    <citation type="submission" date="2006-02" db="EMBL/GenBank/DDBJ databases">
        <authorList>
            <person name="Moran M.A."/>
            <person name="Kjelleberg S."/>
            <person name="Egan S."/>
            <person name="Saunders N."/>
            <person name="Thomas T."/>
            <person name="Ferriera S."/>
            <person name="Johnson J."/>
            <person name="Kravitz S."/>
            <person name="Halpern A."/>
            <person name="Remington K."/>
            <person name="Beeson K."/>
            <person name="Tran B."/>
            <person name="Rogers Y.-H."/>
            <person name="Friedman R."/>
            <person name="Venter J.C."/>
        </authorList>
    </citation>
    <scope>NUCLEOTIDE SEQUENCE [LARGE SCALE GENOMIC DNA]</scope>
    <source>
        <strain evidence="8 9">D2</strain>
    </source>
</reference>
<dbReference type="PANTHER" id="PTHR30600">
    <property type="entry name" value="CYTOCHROME C PEROXIDASE-RELATED"/>
    <property type="match status" value="1"/>
</dbReference>
<dbReference type="GO" id="GO:0009055">
    <property type="term" value="F:electron transfer activity"/>
    <property type="evidence" value="ECO:0007669"/>
    <property type="project" value="InterPro"/>
</dbReference>
<keyword evidence="3 6" id="KW-0479">Metal-binding</keyword>
<keyword evidence="8" id="KW-0575">Peroxidase</keyword>
<accession>A4C4S6</accession>
<dbReference type="HOGENOM" id="CLU_034652_5_0_6"/>
<dbReference type="GO" id="GO:0020037">
    <property type="term" value="F:heme binding"/>
    <property type="evidence" value="ECO:0007669"/>
    <property type="project" value="InterPro"/>
</dbReference>
<dbReference type="PROSITE" id="PS51007">
    <property type="entry name" value="CYTC"/>
    <property type="match status" value="1"/>
</dbReference>
<sequence>MALSCLFIAEQGMAVEPARRIPPPPPPRFDNLDQQLQNLIVQRNLTVPNLAALNIPSISDPIAQLGKKLFFTKNLGGNQTAACASCHHPLLAGADTLSLPVGVNAIDETNQAAHDLLGSGRFSNTADNTPLVPRNSPTIFNIALYVRGLFWDSRVERDRNGAILTPDSMIDQQGRRRADSNFTPNDSLATAQAGFPVTSVEEMRAEFIPGIDNNALREALNSRFNNSMAQFINQWPAQFSTVFNDETITFKHIARAIGEYERSMVFINNPWFNYLKGDLQALNNDQKAGALLFFTPPQNGGAGCAACHNGPSFSDERHHLVAFPQIGVGKDNASNTATNTDFGRENVTNNNADRYHFRTPSLLNIAHTAPYGHSGAYQTLEQVVRHYSNPRGAINQLFGSNVAADINENSAYCQLEQIQGLMLKNSQSCASIFNDAHQNSILVASHLEQAQRNEVPARAVLAPQRGLNPTQSAQLVAFLHALSDPCLTDKSCLAPWLLSPEEQDNFPDQFLLKAVDQDGNTL</sequence>
<evidence type="ECO:0000313" key="8">
    <source>
        <dbReference type="EMBL" id="EAR30558.1"/>
    </source>
</evidence>
<keyword evidence="4" id="KW-0560">Oxidoreductase</keyword>
<dbReference type="GO" id="GO:0046872">
    <property type="term" value="F:metal ion binding"/>
    <property type="evidence" value="ECO:0007669"/>
    <property type="project" value="UniProtKB-KW"/>
</dbReference>
<dbReference type="AlphaFoldDB" id="A4C4S6"/>
<dbReference type="EMBL" id="AAOH01000001">
    <property type="protein sequence ID" value="EAR30558.1"/>
    <property type="molecule type" value="Genomic_DNA"/>
</dbReference>
<keyword evidence="5 6" id="KW-0408">Iron</keyword>
<evidence type="ECO:0000256" key="5">
    <source>
        <dbReference type="ARBA" id="ARBA00023004"/>
    </source>
</evidence>
<gene>
    <name evidence="8" type="ORF">PTD2_03276</name>
</gene>
<feature type="domain" description="Cytochrome c" evidence="7">
    <location>
        <begin position="284"/>
        <end position="417"/>
    </location>
</feature>
<organism evidence="8 9">
    <name type="scientific">Pseudoalteromonas tunicata D2</name>
    <dbReference type="NCBI Taxonomy" id="87626"/>
    <lineage>
        <taxon>Bacteria</taxon>
        <taxon>Pseudomonadati</taxon>
        <taxon>Pseudomonadota</taxon>
        <taxon>Gammaproteobacteria</taxon>
        <taxon>Alteromonadales</taxon>
        <taxon>Pseudoalteromonadaceae</taxon>
        <taxon>Pseudoalteromonas</taxon>
    </lineage>
</organism>
<evidence type="ECO:0000256" key="6">
    <source>
        <dbReference type="PROSITE-ProRule" id="PRU00433"/>
    </source>
</evidence>
<evidence type="ECO:0000313" key="9">
    <source>
        <dbReference type="Proteomes" id="UP000006201"/>
    </source>
</evidence>
<dbReference type="InterPro" id="IPR004852">
    <property type="entry name" value="Di-haem_cyt_c_peroxidsae"/>
</dbReference>
<name>A4C4S6_9GAMM</name>
<keyword evidence="9" id="KW-1185">Reference proteome</keyword>